<dbReference type="Proteomes" id="UP000183832">
    <property type="component" value="Unassembled WGS sequence"/>
</dbReference>
<dbReference type="STRING" id="568069.A0A1J1HLR8"/>
<dbReference type="AlphaFoldDB" id="A0A1J1HLR8"/>
<keyword evidence="3" id="KW-0802">TPR repeat</keyword>
<organism evidence="5 6">
    <name type="scientific">Clunio marinus</name>
    <dbReference type="NCBI Taxonomy" id="568069"/>
    <lineage>
        <taxon>Eukaryota</taxon>
        <taxon>Metazoa</taxon>
        <taxon>Ecdysozoa</taxon>
        <taxon>Arthropoda</taxon>
        <taxon>Hexapoda</taxon>
        <taxon>Insecta</taxon>
        <taxon>Pterygota</taxon>
        <taxon>Neoptera</taxon>
        <taxon>Endopterygota</taxon>
        <taxon>Diptera</taxon>
        <taxon>Nematocera</taxon>
        <taxon>Chironomoidea</taxon>
        <taxon>Chironomidae</taxon>
        <taxon>Clunio</taxon>
    </lineage>
</organism>
<evidence type="ECO:0000259" key="4">
    <source>
        <dbReference type="Pfam" id="PF19440"/>
    </source>
</evidence>
<dbReference type="InterPro" id="IPR011990">
    <property type="entry name" value="TPR-like_helical_dom_sf"/>
</dbReference>
<keyword evidence="6" id="KW-1185">Reference proteome</keyword>
<dbReference type="OrthoDB" id="29013at2759"/>
<evidence type="ECO:0000256" key="3">
    <source>
        <dbReference type="PROSITE-ProRule" id="PRU00339"/>
    </source>
</evidence>
<dbReference type="Pfam" id="PF13432">
    <property type="entry name" value="TPR_16"/>
    <property type="match status" value="1"/>
</dbReference>
<dbReference type="InterPro" id="IPR045819">
    <property type="entry name" value="TTC7_N"/>
</dbReference>
<protein>
    <submittedName>
        <fullName evidence="5">CLUMA_CG002545, isoform A</fullName>
    </submittedName>
</protein>
<dbReference type="PROSITE" id="PS50005">
    <property type="entry name" value="TPR"/>
    <property type="match status" value="1"/>
</dbReference>
<dbReference type="SMART" id="SM00028">
    <property type="entry name" value="TPR"/>
    <property type="match status" value="6"/>
</dbReference>
<comment type="similarity">
    <text evidence="2">Belongs to the YPP1 family.</text>
</comment>
<reference evidence="5 6" key="1">
    <citation type="submission" date="2015-04" db="EMBL/GenBank/DDBJ databases">
        <authorList>
            <person name="Syromyatnikov M.Y."/>
            <person name="Popov V.N."/>
        </authorList>
    </citation>
    <scope>NUCLEOTIDE SEQUENCE [LARGE SCALE GENOMIC DNA]</scope>
</reference>
<dbReference type="PANTHER" id="PTHR23083:SF464">
    <property type="entry name" value="TETRATRICOPEPTIDE REPEAT DOMAIN 7, ISOFORM A"/>
    <property type="match status" value="1"/>
</dbReference>
<dbReference type="SUPFAM" id="SSF48452">
    <property type="entry name" value="TPR-like"/>
    <property type="match status" value="2"/>
</dbReference>
<feature type="domain" description="Tetratricopeptide repeat protein 7 N-terminal" evidence="4">
    <location>
        <begin position="30"/>
        <end position="385"/>
    </location>
</feature>
<sequence>MNPPSFAGLCKQFVNQTWSKICKFFDFFGMAAKARAGKLESTIEQCRNEGKWQKSIELAEELRQSSPNHEALSSFLIGEGKLESFLETNPPIESNFSRAKTGLADSKRLLTSVCGDEGRKAGLALDSHLLLAKLYYACGDFDNSLDHFKLSEIDNLKHEIVLSSRTLRILAESYAAKGLCLEAKNPKGTSKFKTAELEGEMVACFERAADIGLLYLQGQENTTNMGAILETALQRSPIVLIKTGNLQGAIERYRSMLTAVETKATTNLRLTLARQLAEVLLRGVSGTVYTPPTNNNRLNSSNQTKKLWMPRRYSTRNQFTPKNQHEETLLLLLIAEALANRDAVLSQSPEFRVARVHALGNATAVYDLLTLATVRWNQMPFLHDTFEKALKFAFNEQHVWRQYALSLISLARHAQALNALKESSKLSPGDTIQLLMSAKLCYEHLGLVHEGLQFSSEALRKETKGMRSRAQLYVGIGLQKIAETTSLKSESDNYKKQALDAFEKAVQLDQNDHLNEYYLALQHALNYNISEAMMHIKMALTLRAEHPHSLHLFALLLTANHRPNEALTIIEDALDEFPDNLNLMHARAYLELNLKGAESSLNTLQKMIMVWKELYESQTQTMNGSGYDTHDDRHSETKSIVQFQSSQISDKDSNSVHPASLAASRVEHALSEAASSLSSFCPRPGPPNAWTIQLQIWLLLADVYLASDLPMEAEHCVQEATLINPLSHYVMYMRGKLHVHLSQWLEAKQCFLNAVSANPRHPEGLRALGEAHYLLGEPRLAEKYLKDAAKLDPGCPNIWFTLGKVMESLEDFTASSDCMSTAIQLEPSFPVLSFNSLNSAFD</sequence>
<evidence type="ECO:0000313" key="6">
    <source>
        <dbReference type="Proteomes" id="UP000183832"/>
    </source>
</evidence>
<comment type="function">
    <text evidence="1">Involved in endocytosis.</text>
</comment>
<evidence type="ECO:0000256" key="2">
    <source>
        <dbReference type="ARBA" id="ARBA00038251"/>
    </source>
</evidence>
<dbReference type="PANTHER" id="PTHR23083">
    <property type="entry name" value="TETRATRICOPEPTIDE REPEAT PROTEIN, TPR"/>
    <property type="match status" value="1"/>
</dbReference>
<dbReference type="GO" id="GO:0005886">
    <property type="term" value="C:plasma membrane"/>
    <property type="evidence" value="ECO:0007669"/>
    <property type="project" value="TreeGrafter"/>
</dbReference>
<evidence type="ECO:0000256" key="1">
    <source>
        <dbReference type="ARBA" id="ARBA00002550"/>
    </source>
</evidence>
<dbReference type="GO" id="GO:0072659">
    <property type="term" value="P:protein localization to plasma membrane"/>
    <property type="evidence" value="ECO:0007669"/>
    <property type="project" value="TreeGrafter"/>
</dbReference>
<dbReference type="InterPro" id="IPR019734">
    <property type="entry name" value="TPR_rpt"/>
</dbReference>
<dbReference type="FunFam" id="1.25.40.10:FF:000421">
    <property type="entry name" value="Tetratricopeptide repeat domain 7B"/>
    <property type="match status" value="1"/>
</dbReference>
<dbReference type="GO" id="GO:0046854">
    <property type="term" value="P:phosphatidylinositol phosphate biosynthetic process"/>
    <property type="evidence" value="ECO:0007669"/>
    <property type="project" value="TreeGrafter"/>
</dbReference>
<dbReference type="EMBL" id="CVRI01000010">
    <property type="protein sequence ID" value="CRK88981.1"/>
    <property type="molecule type" value="Genomic_DNA"/>
</dbReference>
<dbReference type="Pfam" id="PF19440">
    <property type="entry name" value="TTC7_N"/>
    <property type="match status" value="1"/>
</dbReference>
<proteinExistence type="inferred from homology"/>
<accession>A0A1J1HLR8</accession>
<name>A0A1J1HLR8_9DIPT</name>
<feature type="repeat" description="TPR" evidence="3">
    <location>
        <begin position="796"/>
        <end position="829"/>
    </location>
</feature>
<dbReference type="Gene3D" id="1.25.40.10">
    <property type="entry name" value="Tetratricopeptide repeat domain"/>
    <property type="match status" value="3"/>
</dbReference>
<gene>
    <name evidence="5" type="ORF">CLUMA_CG002545</name>
</gene>
<dbReference type="InterPro" id="IPR051722">
    <property type="entry name" value="Endocytosis_PI4K-reg_protein"/>
</dbReference>
<evidence type="ECO:0000313" key="5">
    <source>
        <dbReference type="EMBL" id="CRK88981.1"/>
    </source>
</evidence>